<keyword evidence="2" id="KW-0963">Cytoplasm</keyword>
<evidence type="ECO:0000256" key="3">
    <source>
        <dbReference type="ARBA" id="ARBA00022527"/>
    </source>
</evidence>
<evidence type="ECO:0000256" key="4">
    <source>
        <dbReference type="ARBA" id="ARBA00022679"/>
    </source>
</evidence>
<comment type="caution">
    <text evidence="6">The sequence shown here is derived from an EMBL/GenBank/DDBJ whole genome shotgun (WGS) entry which is preliminary data.</text>
</comment>
<dbReference type="Proteomes" id="UP000678393">
    <property type="component" value="Unassembled WGS sequence"/>
</dbReference>
<comment type="subcellular location">
    <subcellularLocation>
        <location evidence="1">Cytoplasm</location>
    </subcellularLocation>
</comment>
<dbReference type="EMBL" id="CAJHNH020002057">
    <property type="protein sequence ID" value="CAG5125441.1"/>
    <property type="molecule type" value="Genomic_DNA"/>
</dbReference>
<evidence type="ECO:0000256" key="5">
    <source>
        <dbReference type="ARBA" id="ARBA00022777"/>
    </source>
</evidence>
<proteinExistence type="predicted"/>
<dbReference type="InterPro" id="IPR051302">
    <property type="entry name" value="Dual_SerThr-Tyr_Kinase"/>
</dbReference>
<feature type="non-terminal residue" evidence="6">
    <location>
        <position position="1"/>
    </location>
</feature>
<dbReference type="GO" id="GO:0045743">
    <property type="term" value="P:positive regulation of fibroblast growth factor receptor signaling pathway"/>
    <property type="evidence" value="ECO:0007669"/>
    <property type="project" value="TreeGrafter"/>
</dbReference>
<dbReference type="PANTHER" id="PTHR46392:SF1">
    <property type="entry name" value="DUAL SERINE_THREONINE AND TYROSINE PROTEIN KINASE"/>
    <property type="match status" value="1"/>
</dbReference>
<dbReference type="PANTHER" id="PTHR46392">
    <property type="entry name" value="DUAL SERINE/THREONINE AND TYROSINE PROTEIN KINASE"/>
    <property type="match status" value="1"/>
</dbReference>
<evidence type="ECO:0000313" key="6">
    <source>
        <dbReference type="EMBL" id="CAG5125441.1"/>
    </source>
</evidence>
<keyword evidence="7" id="KW-1185">Reference proteome</keyword>
<keyword evidence="5" id="KW-0418">Kinase</keyword>
<evidence type="ECO:0000256" key="2">
    <source>
        <dbReference type="ARBA" id="ARBA00022490"/>
    </source>
</evidence>
<dbReference type="OrthoDB" id="122279at2759"/>
<dbReference type="GO" id="GO:0070374">
    <property type="term" value="P:positive regulation of ERK1 and ERK2 cascade"/>
    <property type="evidence" value="ECO:0007669"/>
    <property type="project" value="TreeGrafter"/>
</dbReference>
<reference evidence="6" key="1">
    <citation type="submission" date="2021-04" db="EMBL/GenBank/DDBJ databases">
        <authorList>
            <consortium name="Molecular Ecology Group"/>
        </authorList>
    </citation>
    <scope>NUCLEOTIDE SEQUENCE</scope>
</reference>
<keyword evidence="3" id="KW-0723">Serine/threonine-protein kinase</keyword>
<accession>A0A8S3ZEP4</accession>
<name>A0A8S3ZEP4_9EUPU</name>
<dbReference type="GO" id="GO:0004674">
    <property type="term" value="F:protein serine/threonine kinase activity"/>
    <property type="evidence" value="ECO:0007669"/>
    <property type="project" value="UniProtKB-KW"/>
</dbReference>
<evidence type="ECO:0000313" key="7">
    <source>
        <dbReference type="Proteomes" id="UP000678393"/>
    </source>
</evidence>
<dbReference type="AlphaFoldDB" id="A0A8S3ZEP4"/>
<dbReference type="GO" id="GO:0005737">
    <property type="term" value="C:cytoplasm"/>
    <property type="evidence" value="ECO:0007669"/>
    <property type="project" value="UniProtKB-SubCell"/>
</dbReference>
<gene>
    <name evidence="6" type="ORF">CUNI_LOCUS10999</name>
</gene>
<protein>
    <submittedName>
        <fullName evidence="6">Uncharacterized protein</fullName>
    </submittedName>
</protein>
<keyword evidence="4" id="KW-0808">Transferase</keyword>
<dbReference type="GO" id="GO:0043066">
    <property type="term" value="P:negative regulation of apoptotic process"/>
    <property type="evidence" value="ECO:0007669"/>
    <property type="project" value="TreeGrafter"/>
</dbReference>
<sequence length="212" mass="24090">MSITLSKEIKKFYGLRNRLKQIIADTKRCYEDINISGRFEGTQLINTHLQPEEEFEITSVVKHPPTVIIFGQTTYAKSRIVNELLSRNIFPVLDKNLIAKLRLVRIVHGTSNTFGCLQPGDNTQPHNPETNSEFQNMLELSHLEIHETDRLKKSSFVELKVTQNHQLLKSGVQIVVSPSCEEDQVEDAVRACLENATPIIIYGFASDILTEE</sequence>
<evidence type="ECO:0000256" key="1">
    <source>
        <dbReference type="ARBA" id="ARBA00004496"/>
    </source>
</evidence>
<dbReference type="GO" id="GO:0044344">
    <property type="term" value="P:cellular response to fibroblast growth factor stimulus"/>
    <property type="evidence" value="ECO:0007669"/>
    <property type="project" value="TreeGrafter"/>
</dbReference>
<organism evidence="6 7">
    <name type="scientific">Candidula unifasciata</name>
    <dbReference type="NCBI Taxonomy" id="100452"/>
    <lineage>
        <taxon>Eukaryota</taxon>
        <taxon>Metazoa</taxon>
        <taxon>Spiralia</taxon>
        <taxon>Lophotrochozoa</taxon>
        <taxon>Mollusca</taxon>
        <taxon>Gastropoda</taxon>
        <taxon>Heterobranchia</taxon>
        <taxon>Euthyneura</taxon>
        <taxon>Panpulmonata</taxon>
        <taxon>Eupulmonata</taxon>
        <taxon>Stylommatophora</taxon>
        <taxon>Helicina</taxon>
        <taxon>Helicoidea</taxon>
        <taxon>Geomitridae</taxon>
        <taxon>Candidula</taxon>
    </lineage>
</organism>